<accession>A0A1T4VT28</accession>
<sequence>MGSTSQHALAVGIGVGAALISYYLLPNLDWVALIFIGFSGFVGVHLPNIQQPSSSSYWMVRLVSILAAIGIPFIVYMYRPSDLLIAWLATYLLFQGAWWIVDRISLYRDYTHSLSAIIGLPAVITLPAYISLDTLAVLPVFLASSTGYIVQLLTEQRKRVGLKTRELFPK</sequence>
<feature type="transmembrane region" description="Helical" evidence="1">
    <location>
        <begin position="84"/>
        <end position="101"/>
    </location>
</feature>
<feature type="transmembrane region" description="Helical" evidence="1">
    <location>
        <begin position="30"/>
        <end position="46"/>
    </location>
</feature>
<dbReference type="Proteomes" id="UP000190460">
    <property type="component" value="Unassembled WGS sequence"/>
</dbReference>
<proteinExistence type="predicted"/>
<feature type="transmembrane region" description="Helical" evidence="1">
    <location>
        <begin position="58"/>
        <end position="78"/>
    </location>
</feature>
<dbReference type="EMBL" id="FUYB01000001">
    <property type="protein sequence ID" value="SKA67995.1"/>
    <property type="molecule type" value="Genomic_DNA"/>
</dbReference>
<feature type="transmembrane region" description="Helical" evidence="1">
    <location>
        <begin position="7"/>
        <end position="24"/>
    </location>
</feature>
<gene>
    <name evidence="2" type="ORF">SAMN02745130_00175</name>
</gene>
<feature type="transmembrane region" description="Helical" evidence="1">
    <location>
        <begin position="136"/>
        <end position="154"/>
    </location>
</feature>
<dbReference type="OrthoDB" id="5624017at2"/>
<evidence type="ECO:0000313" key="3">
    <source>
        <dbReference type="Proteomes" id="UP000190460"/>
    </source>
</evidence>
<keyword evidence="1" id="KW-0472">Membrane</keyword>
<dbReference type="AlphaFoldDB" id="A0A1T4VT28"/>
<keyword evidence="1" id="KW-0812">Transmembrane</keyword>
<keyword evidence="1" id="KW-1133">Transmembrane helix</keyword>
<evidence type="ECO:0000313" key="2">
    <source>
        <dbReference type="EMBL" id="SKA67995.1"/>
    </source>
</evidence>
<feature type="transmembrane region" description="Helical" evidence="1">
    <location>
        <begin position="113"/>
        <end position="130"/>
    </location>
</feature>
<protein>
    <submittedName>
        <fullName evidence="2">Uncharacterized protein</fullName>
    </submittedName>
</protein>
<keyword evidence="3" id="KW-1185">Reference proteome</keyword>
<reference evidence="2 3" key="1">
    <citation type="submission" date="2017-02" db="EMBL/GenBank/DDBJ databases">
        <authorList>
            <person name="Peterson S.W."/>
        </authorList>
    </citation>
    <scope>NUCLEOTIDE SEQUENCE [LARGE SCALE GENOMIC DNA]</scope>
    <source>
        <strain evidence="2 3">ATCC 49788</strain>
    </source>
</reference>
<name>A0A1T4VT28_9GAMM</name>
<evidence type="ECO:0000256" key="1">
    <source>
        <dbReference type="SAM" id="Phobius"/>
    </source>
</evidence>
<organism evidence="2 3">
    <name type="scientific">Thiothrix eikelboomii</name>
    <dbReference type="NCBI Taxonomy" id="92487"/>
    <lineage>
        <taxon>Bacteria</taxon>
        <taxon>Pseudomonadati</taxon>
        <taxon>Pseudomonadota</taxon>
        <taxon>Gammaproteobacteria</taxon>
        <taxon>Thiotrichales</taxon>
        <taxon>Thiotrichaceae</taxon>
        <taxon>Thiothrix</taxon>
    </lineage>
</organism>
<dbReference type="RefSeq" id="WP_078920684.1">
    <property type="nucleotide sequence ID" value="NZ_FUYB01000001.1"/>
</dbReference>